<dbReference type="EMBL" id="CP002955">
    <property type="protein sequence ID" value="AEL27792.1"/>
    <property type="molecule type" value="Genomic_DNA"/>
</dbReference>
<evidence type="ECO:0000313" key="3">
    <source>
        <dbReference type="EMBL" id="AEL27792.1"/>
    </source>
</evidence>
<dbReference type="SUPFAM" id="SSF54427">
    <property type="entry name" value="NTF2-like"/>
    <property type="match status" value="1"/>
</dbReference>
<name>G0J7U4_CYCMS</name>
<evidence type="ECO:0000256" key="1">
    <source>
        <dbReference type="SAM" id="SignalP"/>
    </source>
</evidence>
<dbReference type="AlphaFoldDB" id="G0J7U4"/>
<evidence type="ECO:0000259" key="2">
    <source>
        <dbReference type="Pfam" id="PF14534"/>
    </source>
</evidence>
<dbReference type="eggNOG" id="COG0657">
    <property type="taxonomic scope" value="Bacteria"/>
</dbReference>
<feature type="chain" id="PRO_5003401703" evidence="1">
    <location>
        <begin position="24"/>
        <end position="148"/>
    </location>
</feature>
<sequence length="148" mass="16612">MYLSKVFIIAVLLFPGVATHVHGQDMEDGKAILGLVASYAKARESIDTVMLRYIVTEDIDQLVSNGEWRHGVEAAVKGMAESSRSNPGDRVLKVERVRYVKEDVAIADARYTIKKDDGTERKMWSSFITVKKGKQWKIAAIRNMKPAE</sequence>
<dbReference type="Gene3D" id="3.10.450.50">
    <property type="match status" value="1"/>
</dbReference>
<dbReference type="OrthoDB" id="1444594at2"/>
<evidence type="ECO:0000313" key="4">
    <source>
        <dbReference type="Proteomes" id="UP000001635"/>
    </source>
</evidence>
<proteinExistence type="predicted"/>
<dbReference type="RefSeq" id="WP_014022076.1">
    <property type="nucleotide sequence ID" value="NC_015914.1"/>
</dbReference>
<reference evidence="4" key="1">
    <citation type="submission" date="2011-07" db="EMBL/GenBank/DDBJ databases">
        <title>The complete genome of Cyclobacterium marinum DSM 745.</title>
        <authorList>
            <person name="Lucas S."/>
            <person name="Han J."/>
            <person name="Lapidus A."/>
            <person name="Bruce D."/>
            <person name="Goodwin L."/>
            <person name="Pitluck S."/>
            <person name="Peters L."/>
            <person name="Kyrpides N."/>
            <person name="Mavromatis K."/>
            <person name="Ivanova N."/>
            <person name="Ovchinnikova G."/>
            <person name="Chertkov O."/>
            <person name="Detter J.C."/>
            <person name="Tapia R."/>
            <person name="Han C."/>
            <person name="Land M."/>
            <person name="Hauser L."/>
            <person name="Markowitz V."/>
            <person name="Cheng J.-F."/>
            <person name="Hugenholtz P."/>
            <person name="Woyke T."/>
            <person name="Wu D."/>
            <person name="Tindall B."/>
            <person name="Schuetze A."/>
            <person name="Brambilla E."/>
            <person name="Klenk H.-P."/>
            <person name="Eisen J.A."/>
        </authorList>
    </citation>
    <scope>NUCLEOTIDE SEQUENCE [LARGE SCALE GENOMIC DNA]</scope>
    <source>
        <strain evidence="4">ATCC 25205 / DSM 745 / LMG 13164 / NCIMB 1802</strain>
    </source>
</reference>
<dbReference type="GO" id="GO:0016787">
    <property type="term" value="F:hydrolase activity"/>
    <property type="evidence" value="ECO:0007669"/>
    <property type="project" value="UniProtKB-KW"/>
</dbReference>
<gene>
    <name evidence="3" type="ordered locus">Cycma_4086</name>
</gene>
<keyword evidence="4" id="KW-1185">Reference proteome</keyword>
<accession>G0J7U4</accession>
<dbReference type="InterPro" id="IPR027843">
    <property type="entry name" value="DUF4440"/>
</dbReference>
<keyword evidence="3" id="KW-0378">Hydrolase</keyword>
<keyword evidence="1" id="KW-0732">Signal</keyword>
<feature type="signal peptide" evidence="1">
    <location>
        <begin position="1"/>
        <end position="23"/>
    </location>
</feature>
<dbReference type="InterPro" id="IPR032710">
    <property type="entry name" value="NTF2-like_dom_sf"/>
</dbReference>
<dbReference type="KEGG" id="cmr:Cycma_4086"/>
<protein>
    <submittedName>
        <fullName evidence="3">Alpha/beta hydrolase domain-containing protein</fullName>
    </submittedName>
</protein>
<feature type="domain" description="DUF4440" evidence="2">
    <location>
        <begin position="54"/>
        <end position="138"/>
    </location>
</feature>
<organism evidence="3 4">
    <name type="scientific">Cyclobacterium marinum (strain ATCC 25205 / DSM 745 / LMG 13164 / NCIMB 1802)</name>
    <name type="common">Flectobacillus marinus</name>
    <dbReference type="NCBI Taxonomy" id="880070"/>
    <lineage>
        <taxon>Bacteria</taxon>
        <taxon>Pseudomonadati</taxon>
        <taxon>Bacteroidota</taxon>
        <taxon>Cytophagia</taxon>
        <taxon>Cytophagales</taxon>
        <taxon>Cyclobacteriaceae</taxon>
        <taxon>Cyclobacterium</taxon>
    </lineage>
</organism>
<dbReference type="Proteomes" id="UP000001635">
    <property type="component" value="Chromosome"/>
</dbReference>
<dbReference type="HOGENOM" id="CLU_1755828_0_0_10"/>
<dbReference type="Pfam" id="PF14534">
    <property type="entry name" value="DUF4440"/>
    <property type="match status" value="1"/>
</dbReference>